<evidence type="ECO:0000259" key="4">
    <source>
        <dbReference type="Pfam" id="PF09084"/>
    </source>
</evidence>
<dbReference type="PANTHER" id="PTHR30024">
    <property type="entry name" value="ALIPHATIC SULFONATES-BINDING PROTEIN-RELATED"/>
    <property type="match status" value="1"/>
</dbReference>
<accession>Q2CGN8</accession>
<dbReference type="SUPFAM" id="SSF53850">
    <property type="entry name" value="Periplasmic binding protein-like II"/>
    <property type="match status" value="1"/>
</dbReference>
<comment type="caution">
    <text evidence="5">The sequence shown here is derived from an EMBL/GenBank/DDBJ whole genome shotgun (WGS) entry which is preliminary data.</text>
</comment>
<dbReference type="STRING" id="314256.OG2516_16389"/>
<dbReference type="OrthoDB" id="9815602at2"/>
<evidence type="ECO:0000313" key="5">
    <source>
        <dbReference type="EMBL" id="EAR51897.1"/>
    </source>
</evidence>
<proteinExistence type="inferred from homology"/>
<evidence type="ECO:0000313" key="6">
    <source>
        <dbReference type="Proteomes" id="UP000003635"/>
    </source>
</evidence>
<keyword evidence="5" id="KW-0449">Lipoprotein</keyword>
<dbReference type="GO" id="GO:0042918">
    <property type="term" value="P:alkanesulfonate transmembrane transport"/>
    <property type="evidence" value="ECO:0007669"/>
    <property type="project" value="TreeGrafter"/>
</dbReference>
<name>Q2CGN8_OCEGH</name>
<dbReference type="RefSeq" id="WP_007257224.1">
    <property type="nucleotide sequence ID" value="NZ_CH724111.1"/>
</dbReference>
<dbReference type="AlphaFoldDB" id="Q2CGN8"/>
<evidence type="ECO:0000256" key="1">
    <source>
        <dbReference type="ARBA" id="ARBA00004418"/>
    </source>
</evidence>
<comment type="subcellular location">
    <subcellularLocation>
        <location evidence="1">Periplasm</location>
    </subcellularLocation>
</comment>
<sequence length="309" mass="32755">MKTRVIAFPGAPNLPIFAALEEGLFDAEAVAVEIELTPSSIYQAEQVAAGAFDVAMTAFDNVVAYSEGQGAAGPGVDPAYVVTLGATQLELSLIVAPDIETFDQLRGRTIALDAKDTGFAFVLTEMLQRAGLSRADTEYVAVGATPQRWQSVQAGAHAGTLTIEPFTTLATRAGFTVLQKSTDILPAYQGGVMAANRGYRQDHEDALAAYMRGYLAGLAWVRDPANRDAAAAHLQKHMPAIKPQAVGPVMASLLDPKSGLTPGGDILPDGMDCVLDLRSRHGFGGRTLTDHRKYLDLSLLEAIRKETGG</sequence>
<dbReference type="Pfam" id="PF09084">
    <property type="entry name" value="NMT1"/>
    <property type="match status" value="1"/>
</dbReference>
<dbReference type="Proteomes" id="UP000003635">
    <property type="component" value="Unassembled WGS sequence"/>
</dbReference>
<keyword evidence="3" id="KW-0732">Signal</keyword>
<dbReference type="EMBL" id="AAOT01000008">
    <property type="protein sequence ID" value="EAR51897.1"/>
    <property type="molecule type" value="Genomic_DNA"/>
</dbReference>
<organism evidence="5 6">
    <name type="scientific">Oceanicola granulosus (strain ATCC BAA-861 / DSM 15982 / KCTC 12143 / HTCC2516)</name>
    <dbReference type="NCBI Taxonomy" id="314256"/>
    <lineage>
        <taxon>Bacteria</taxon>
        <taxon>Pseudomonadati</taxon>
        <taxon>Pseudomonadota</taxon>
        <taxon>Alphaproteobacteria</taxon>
        <taxon>Rhodobacterales</taxon>
        <taxon>Roseobacteraceae</taxon>
        <taxon>Oceanicola</taxon>
    </lineage>
</organism>
<comment type="similarity">
    <text evidence="2">Belongs to the bacterial solute-binding protein SsuA/TauA family.</text>
</comment>
<evidence type="ECO:0000256" key="2">
    <source>
        <dbReference type="ARBA" id="ARBA00010742"/>
    </source>
</evidence>
<keyword evidence="6" id="KW-1185">Reference proteome</keyword>
<dbReference type="PANTHER" id="PTHR30024:SF47">
    <property type="entry name" value="TAURINE-BINDING PERIPLASMIC PROTEIN"/>
    <property type="match status" value="1"/>
</dbReference>
<dbReference type="InterPro" id="IPR015168">
    <property type="entry name" value="SsuA/THI5"/>
</dbReference>
<protein>
    <submittedName>
        <fullName evidence="5">Hypothetical lipoprotein</fullName>
    </submittedName>
</protein>
<dbReference type="Gene3D" id="3.40.190.10">
    <property type="entry name" value="Periplasmic binding protein-like II"/>
    <property type="match status" value="2"/>
</dbReference>
<dbReference type="eggNOG" id="COG0715">
    <property type="taxonomic scope" value="Bacteria"/>
</dbReference>
<dbReference type="GO" id="GO:0042597">
    <property type="term" value="C:periplasmic space"/>
    <property type="evidence" value="ECO:0007669"/>
    <property type="project" value="UniProtKB-SubCell"/>
</dbReference>
<feature type="domain" description="SsuA/THI5-like" evidence="4">
    <location>
        <begin position="15"/>
        <end position="222"/>
    </location>
</feature>
<dbReference type="HOGENOM" id="CLU_899649_0_0_5"/>
<gene>
    <name evidence="5" type="ORF">OG2516_16389</name>
</gene>
<evidence type="ECO:0000256" key="3">
    <source>
        <dbReference type="ARBA" id="ARBA00022729"/>
    </source>
</evidence>
<reference evidence="5 6" key="1">
    <citation type="journal article" date="2010" name="J. Bacteriol.">
        <title>Genome sequences of Oceanicola granulosus HTCC2516(T) and Oceanicola batsensis HTCC2597(TDelta).</title>
        <authorList>
            <person name="Thrash J.C."/>
            <person name="Cho J.C."/>
            <person name="Vergin K.L."/>
            <person name="Giovannoni S.J."/>
        </authorList>
    </citation>
    <scope>NUCLEOTIDE SEQUENCE [LARGE SCALE GENOMIC DNA]</scope>
    <source>
        <strain evidence="6">ATCC BAA-861 / DSM 15982 / KCTC 12143 / HTCC2516</strain>
    </source>
</reference>